<dbReference type="Proteomes" id="UP000501063">
    <property type="component" value="Plasmid pPniHBP1_1"/>
</dbReference>
<reference evidence="1 2" key="1">
    <citation type="submission" date="2020-02" db="EMBL/GenBank/DDBJ databases">
        <title>Integrative conjugative elements (ICEs) and plasmids drive adaptation of Pseudomonas nitroreducens strain HBP1 to wastewater environment.</title>
        <authorList>
            <person name="Sentchilo V."/>
            <person name="Carraro N."/>
            <person name="Bertelli C."/>
            <person name="van der Meer J.R."/>
        </authorList>
    </citation>
    <scope>NUCLEOTIDE SEQUENCE [LARGE SCALE GENOMIC DNA]</scope>
    <source>
        <strain evidence="1 2">HBP1</strain>
        <plasmid evidence="2">ppnihbp1_1</plasmid>
    </source>
</reference>
<dbReference type="AlphaFoldDB" id="A0A6G6J8K0"/>
<evidence type="ECO:0000313" key="2">
    <source>
        <dbReference type="Proteomes" id="UP000501063"/>
    </source>
</evidence>
<dbReference type="EMBL" id="CP049142">
    <property type="protein sequence ID" value="QIE91574.1"/>
    <property type="molecule type" value="Genomic_DNA"/>
</dbReference>
<evidence type="ECO:0000313" key="1">
    <source>
        <dbReference type="EMBL" id="QIE91574.1"/>
    </source>
</evidence>
<name>A0A6G6J8K0_PSENT</name>
<dbReference type="KEGG" id="pnt:G5B91_35165"/>
<dbReference type="RefSeq" id="WP_024764866.1">
    <property type="nucleotide sequence ID" value="NZ_CP049142.1"/>
</dbReference>
<accession>A0A6G6J8K0</accession>
<keyword evidence="1" id="KW-0614">Plasmid</keyword>
<organism evidence="1 2">
    <name type="scientific">Pseudomonas nitroreducens</name>
    <dbReference type="NCBI Taxonomy" id="46680"/>
    <lineage>
        <taxon>Bacteria</taxon>
        <taxon>Pseudomonadati</taxon>
        <taxon>Pseudomonadota</taxon>
        <taxon>Gammaproteobacteria</taxon>
        <taxon>Pseudomonadales</taxon>
        <taxon>Pseudomonadaceae</taxon>
        <taxon>Pseudomonas</taxon>
    </lineage>
</organism>
<geneLocation type="plasmid" evidence="2">
    <name>ppnihbp1_1</name>
</geneLocation>
<gene>
    <name evidence="1" type="ORF">G5B91_35165</name>
</gene>
<sequence>MNAAFEEALAARLLWGKYIVLARTEGCEEQAEQAEQAAIDAVHDLASNDVLKLRHYGPHAPMILQFVPHLADQYNMAHEHYTEAYYENFHKGFIGSIQADWLPPVKPLELPYTKWLVAVDQYIAEQLGGSFDDAGVVSYSQPRALMGAWSDRLAPEAAGAAVLAEYQAKQGHVGLADMSADWEC</sequence>
<proteinExistence type="predicted"/>
<protein>
    <submittedName>
        <fullName evidence="1">Uncharacterized protein</fullName>
    </submittedName>
</protein>